<gene>
    <name evidence="3" type="ORF">DPX39_110085400</name>
</gene>
<dbReference type="AlphaFoldDB" id="A0A3L6KUG1"/>
<organism evidence="3">
    <name type="scientific">Trypanosoma brucei equiperdum</name>
    <dbReference type="NCBI Taxonomy" id="630700"/>
    <lineage>
        <taxon>Eukaryota</taxon>
        <taxon>Discoba</taxon>
        <taxon>Euglenozoa</taxon>
        <taxon>Kinetoplastea</taxon>
        <taxon>Metakinetoplastina</taxon>
        <taxon>Trypanosomatida</taxon>
        <taxon>Trypanosomatidae</taxon>
        <taxon>Trypanosoma</taxon>
    </lineage>
</organism>
<evidence type="ECO:0000259" key="2">
    <source>
        <dbReference type="PROSITE" id="PS50076"/>
    </source>
</evidence>
<dbReference type="PROSITE" id="PS50076">
    <property type="entry name" value="DNAJ_2"/>
    <property type="match status" value="1"/>
</dbReference>
<feature type="region of interest" description="Disordered" evidence="1">
    <location>
        <begin position="222"/>
        <end position="263"/>
    </location>
</feature>
<evidence type="ECO:0000313" key="3">
    <source>
        <dbReference type="EMBL" id="RHW68054.1"/>
    </source>
</evidence>
<feature type="region of interest" description="Disordered" evidence="1">
    <location>
        <begin position="76"/>
        <end position="124"/>
    </location>
</feature>
<proteinExistence type="predicted"/>
<dbReference type="Gene3D" id="1.10.287.110">
    <property type="entry name" value="DnaJ domain"/>
    <property type="match status" value="1"/>
</dbReference>
<dbReference type="Proteomes" id="UP000266743">
    <property type="component" value="Chromosome 11"/>
</dbReference>
<feature type="domain" description="J" evidence="2">
    <location>
        <begin position="20"/>
        <end position="77"/>
    </location>
</feature>
<feature type="compositionally biased region" description="Polar residues" evidence="1">
    <location>
        <begin position="76"/>
        <end position="88"/>
    </location>
</feature>
<dbReference type="SMART" id="SM00271">
    <property type="entry name" value="DnaJ"/>
    <property type="match status" value="1"/>
</dbReference>
<dbReference type="CDD" id="cd06257">
    <property type="entry name" value="DnaJ"/>
    <property type="match status" value="1"/>
</dbReference>
<dbReference type="InterPro" id="IPR001623">
    <property type="entry name" value="DnaJ_domain"/>
</dbReference>
<name>A0A3L6KUG1_9TRYP</name>
<dbReference type="Pfam" id="PF00226">
    <property type="entry name" value="DnaJ"/>
    <property type="match status" value="1"/>
</dbReference>
<sequence>MFRFNQTLRAALATPKDIAAALRVLGLDTNSANISSEAVRAQYLRLARLHHPDISSGDDQKMKIINTAYEMLQSSGALNPKAASTSGTADEDKETKPGDTAENANGGRFSPKAGRRRRRVPDDFADGDRWDMKSTLEWRAMTMMGAGSVSEEELRNPANHPFSHSKFFSFEEDVTIYRMIRGGATIRQVARTLGKAPTFVERRLQNAQFKQRVQYVMRHEKRQGLKERASGTGANSGGFNMTERLFGTTTGGNNRAREGHRKKEWEPTALDGEVPAYFADMSLEEKGLHARLMQEERRQQQLPSWGVVASKVGRSYSNYARFTGNYKKT</sequence>
<protein>
    <submittedName>
        <fullName evidence="3">DnaJ domain containing protein</fullName>
    </submittedName>
</protein>
<comment type="caution">
    <text evidence="3">The sequence shown here is derived from an EMBL/GenBank/DDBJ whole genome shotgun (WGS) entry which is preliminary data.</text>
</comment>
<reference evidence="3" key="1">
    <citation type="submission" date="2018-09" db="EMBL/GenBank/DDBJ databases">
        <title>whole genome sequence of T. equiperdum IVM-t1 strain.</title>
        <authorList>
            <person name="Suganuma K."/>
        </authorList>
    </citation>
    <scope>NUCLEOTIDE SEQUENCE [LARGE SCALE GENOMIC DNA]</scope>
    <source>
        <strain evidence="3">IVM-t1</strain>
    </source>
</reference>
<dbReference type="SUPFAM" id="SSF46565">
    <property type="entry name" value="Chaperone J-domain"/>
    <property type="match status" value="1"/>
</dbReference>
<dbReference type="EMBL" id="QSBY01000011">
    <property type="protein sequence ID" value="RHW68054.1"/>
    <property type="molecule type" value="Genomic_DNA"/>
</dbReference>
<accession>A0A3L6KUG1</accession>
<dbReference type="InterPro" id="IPR036869">
    <property type="entry name" value="J_dom_sf"/>
</dbReference>
<evidence type="ECO:0000256" key="1">
    <source>
        <dbReference type="SAM" id="MobiDB-lite"/>
    </source>
</evidence>